<gene>
    <name evidence="3" type="primary">LOC107066991</name>
</gene>
<dbReference type="Proteomes" id="UP000694924">
    <property type="component" value="Unplaced"/>
</dbReference>
<evidence type="ECO:0000313" key="2">
    <source>
        <dbReference type="Proteomes" id="UP000694924"/>
    </source>
</evidence>
<reference evidence="3" key="1">
    <citation type="submission" date="2025-08" db="UniProtKB">
        <authorList>
            <consortium name="RefSeq"/>
        </authorList>
    </citation>
    <scope>IDENTIFICATION</scope>
    <source>
        <tissue evidence="3">Whole body</tissue>
    </source>
</reference>
<feature type="compositionally biased region" description="Polar residues" evidence="1">
    <location>
        <begin position="51"/>
        <end position="61"/>
    </location>
</feature>
<keyword evidence="2" id="KW-1185">Reference proteome</keyword>
<proteinExistence type="predicted"/>
<protein>
    <submittedName>
        <fullName evidence="3">Uncharacterized protein LOC107066991</fullName>
    </submittedName>
</protein>
<dbReference type="RefSeq" id="XP_015177582.1">
    <property type="nucleotide sequence ID" value="XM_015322096.1"/>
</dbReference>
<organism evidence="2 3">
    <name type="scientific">Polistes dominula</name>
    <name type="common">European paper wasp</name>
    <name type="synonym">Vespa dominula</name>
    <dbReference type="NCBI Taxonomy" id="743375"/>
    <lineage>
        <taxon>Eukaryota</taxon>
        <taxon>Metazoa</taxon>
        <taxon>Ecdysozoa</taxon>
        <taxon>Arthropoda</taxon>
        <taxon>Hexapoda</taxon>
        <taxon>Insecta</taxon>
        <taxon>Pterygota</taxon>
        <taxon>Neoptera</taxon>
        <taxon>Endopterygota</taxon>
        <taxon>Hymenoptera</taxon>
        <taxon>Apocrita</taxon>
        <taxon>Aculeata</taxon>
        <taxon>Vespoidea</taxon>
        <taxon>Vespidae</taxon>
        <taxon>Polistinae</taxon>
        <taxon>Polistini</taxon>
        <taxon>Polistes</taxon>
    </lineage>
</organism>
<name>A0ABM1IBJ5_POLDO</name>
<evidence type="ECO:0000256" key="1">
    <source>
        <dbReference type="SAM" id="MobiDB-lite"/>
    </source>
</evidence>
<sequence>MEEIATGFAVIKEAILGRHDTVRETPERSESDVEDNRIHYNYGLIVNTRCNHNFQPTSTKDQASSEQQVAEEENSQPETTSRVVLPSSEPVESAETEIPWELDADALRILGEELVQEEPRLVLLSSVVNRWKKYFVEGLKKEVRESLLSKYPRKGKF</sequence>
<accession>A0ABM1IBJ5</accession>
<evidence type="ECO:0000313" key="3">
    <source>
        <dbReference type="RefSeq" id="XP_015177582.1"/>
    </source>
</evidence>
<feature type="region of interest" description="Disordered" evidence="1">
    <location>
        <begin position="51"/>
        <end position="97"/>
    </location>
</feature>
<dbReference type="GeneID" id="107066991"/>